<dbReference type="AlphaFoldDB" id="A0A1I3NFU0"/>
<dbReference type="CDD" id="cd07906">
    <property type="entry name" value="Adenylation_DNA_ligase_LigD_LigC"/>
    <property type="match status" value="1"/>
</dbReference>
<dbReference type="SUPFAM" id="SSF56091">
    <property type="entry name" value="DNA ligase/mRNA capping enzyme, catalytic domain"/>
    <property type="match status" value="1"/>
</dbReference>
<dbReference type="SUPFAM" id="SSF50249">
    <property type="entry name" value="Nucleic acid-binding proteins"/>
    <property type="match status" value="1"/>
</dbReference>
<dbReference type="Pfam" id="PF04679">
    <property type="entry name" value="DNA_ligase_A_C"/>
    <property type="match status" value="1"/>
</dbReference>
<evidence type="ECO:0000256" key="2">
    <source>
        <dbReference type="ARBA" id="ARBA00022598"/>
    </source>
</evidence>
<proteinExistence type="predicted"/>
<sequence length="315" mass="36219">MKIEPITPFEPILTESLPTGDNWVAQIKWDGVRMLTYFDGKEVRLVNRKLNDRTLQYPEFLDLSRYCDATSVILDGEIIAFDSNKPSFHEIMKRDRIRKKQSIPLAVNQTPVTYMFFDVLFLNGSWVTEKPLRERQELLEQIITPLSNVQVVQNFQDAYGLYEVMKQHQMEGIVCKDLSSSYLMKGKDKRWQKKKIFHDLLAVVGGVTLRHGIVNAVLLGLYDESGNFIYIGHAGGGKLTNQDWRALTETIKPLVTTNRPFHNQPERGKDAIWIKPKLVMKVQFMEWTTGLTMRHPTIQAIVNASLLDCTFSQNG</sequence>
<dbReference type="EC" id="6.5.1.1" evidence="1"/>
<dbReference type="GO" id="GO:0005524">
    <property type="term" value="F:ATP binding"/>
    <property type="evidence" value="ECO:0007669"/>
    <property type="project" value="InterPro"/>
</dbReference>
<dbReference type="GO" id="GO:0006297">
    <property type="term" value="P:nucleotide-excision repair, DNA gap filling"/>
    <property type="evidence" value="ECO:0007669"/>
    <property type="project" value="TreeGrafter"/>
</dbReference>
<dbReference type="GO" id="GO:0003910">
    <property type="term" value="F:DNA ligase (ATP) activity"/>
    <property type="evidence" value="ECO:0007669"/>
    <property type="project" value="UniProtKB-EC"/>
</dbReference>
<dbReference type="EMBL" id="FORT01000002">
    <property type="protein sequence ID" value="SFJ08134.1"/>
    <property type="molecule type" value="Genomic_DNA"/>
</dbReference>
<gene>
    <name evidence="5" type="ORF">SAMN05518846_10257</name>
</gene>
<dbReference type="InterPro" id="IPR012310">
    <property type="entry name" value="DNA_ligase_ATP-dep_cent"/>
</dbReference>
<comment type="catalytic activity">
    <reaction evidence="3">
        <text>ATP + (deoxyribonucleotide)n-3'-hydroxyl + 5'-phospho-(deoxyribonucleotide)m = (deoxyribonucleotide)n+m + AMP + diphosphate.</text>
        <dbReference type="EC" id="6.5.1.1"/>
    </reaction>
</comment>
<dbReference type="CDD" id="cd07971">
    <property type="entry name" value="OBF_DNA_ligase_LigD"/>
    <property type="match status" value="1"/>
</dbReference>
<dbReference type="InterPro" id="IPR029710">
    <property type="entry name" value="LIG4"/>
</dbReference>
<keyword evidence="6" id="KW-1185">Reference proteome</keyword>
<dbReference type="GO" id="GO:0006303">
    <property type="term" value="P:double-strand break repair via nonhomologous end joining"/>
    <property type="evidence" value="ECO:0007669"/>
    <property type="project" value="TreeGrafter"/>
</dbReference>
<dbReference type="GO" id="GO:0006310">
    <property type="term" value="P:DNA recombination"/>
    <property type="evidence" value="ECO:0007669"/>
    <property type="project" value="InterPro"/>
</dbReference>
<dbReference type="InterPro" id="IPR012340">
    <property type="entry name" value="NA-bd_OB-fold"/>
</dbReference>
<keyword evidence="2" id="KW-0436">Ligase</keyword>
<evidence type="ECO:0000256" key="3">
    <source>
        <dbReference type="ARBA" id="ARBA00034003"/>
    </source>
</evidence>
<evidence type="ECO:0000313" key="5">
    <source>
        <dbReference type="EMBL" id="SFJ08134.1"/>
    </source>
</evidence>
<evidence type="ECO:0000313" key="6">
    <source>
        <dbReference type="Proteomes" id="UP000198915"/>
    </source>
</evidence>
<reference evidence="6" key="1">
    <citation type="submission" date="2016-10" db="EMBL/GenBank/DDBJ databases">
        <authorList>
            <person name="Varghese N."/>
            <person name="Submissions S."/>
        </authorList>
    </citation>
    <scope>NUCLEOTIDE SEQUENCE [LARGE SCALE GENOMIC DNA]</scope>
    <source>
        <strain evidence="6">OK042</strain>
    </source>
</reference>
<dbReference type="InterPro" id="IPR012309">
    <property type="entry name" value="DNA_ligase_ATP-dep_C"/>
</dbReference>
<dbReference type="PANTHER" id="PTHR45997">
    <property type="entry name" value="DNA LIGASE 4"/>
    <property type="match status" value="1"/>
</dbReference>
<organism evidence="5 6">
    <name type="scientific">Brevibacillus centrosporus</name>
    <dbReference type="NCBI Taxonomy" id="54910"/>
    <lineage>
        <taxon>Bacteria</taxon>
        <taxon>Bacillati</taxon>
        <taxon>Bacillota</taxon>
        <taxon>Bacilli</taxon>
        <taxon>Bacillales</taxon>
        <taxon>Paenibacillaceae</taxon>
        <taxon>Brevibacillus</taxon>
    </lineage>
</organism>
<name>A0A1I3NFU0_9BACL</name>
<dbReference type="PANTHER" id="PTHR45997:SF1">
    <property type="entry name" value="DNA LIGASE 4"/>
    <property type="match status" value="1"/>
</dbReference>
<dbReference type="InterPro" id="IPR016059">
    <property type="entry name" value="DNA_ligase_ATP-dep_CS"/>
</dbReference>
<dbReference type="Gene3D" id="2.40.50.140">
    <property type="entry name" value="Nucleic acid-binding proteins"/>
    <property type="match status" value="1"/>
</dbReference>
<dbReference type="PROSITE" id="PS00697">
    <property type="entry name" value="DNA_LIGASE_A1"/>
    <property type="match status" value="1"/>
</dbReference>
<evidence type="ECO:0000259" key="4">
    <source>
        <dbReference type="PROSITE" id="PS50160"/>
    </source>
</evidence>
<dbReference type="RefSeq" id="WP_092266593.1">
    <property type="nucleotide sequence ID" value="NZ_BJOE01000001.1"/>
</dbReference>
<feature type="domain" description="ATP-dependent DNA ligase family profile" evidence="4">
    <location>
        <begin position="105"/>
        <end position="195"/>
    </location>
</feature>
<dbReference type="PROSITE" id="PS50160">
    <property type="entry name" value="DNA_LIGASE_A3"/>
    <property type="match status" value="1"/>
</dbReference>
<dbReference type="Proteomes" id="UP000198915">
    <property type="component" value="Unassembled WGS sequence"/>
</dbReference>
<protein>
    <recommendedName>
        <fullName evidence="1">DNA ligase (ATP)</fullName>
        <ecNumber evidence="1">6.5.1.1</ecNumber>
    </recommendedName>
</protein>
<dbReference type="Gene3D" id="3.30.470.30">
    <property type="entry name" value="DNA ligase/mRNA capping enzyme"/>
    <property type="match status" value="1"/>
</dbReference>
<evidence type="ECO:0000256" key="1">
    <source>
        <dbReference type="ARBA" id="ARBA00012727"/>
    </source>
</evidence>
<dbReference type="GO" id="GO:0003677">
    <property type="term" value="F:DNA binding"/>
    <property type="evidence" value="ECO:0007669"/>
    <property type="project" value="InterPro"/>
</dbReference>
<dbReference type="Pfam" id="PF01068">
    <property type="entry name" value="DNA_ligase_A_M"/>
    <property type="match status" value="1"/>
</dbReference>
<accession>A0A1I3NFU0</accession>
<dbReference type="STRING" id="1884381.SAMN05518846_10257"/>